<evidence type="ECO:0000259" key="6">
    <source>
        <dbReference type="Pfam" id="PF11710"/>
    </source>
</evidence>
<dbReference type="GO" id="GO:0004930">
    <property type="term" value="F:G protein-coupled receptor activity"/>
    <property type="evidence" value="ECO:0007669"/>
    <property type="project" value="TreeGrafter"/>
</dbReference>
<feature type="domain" description="Glucose receptor Git3-like N-terminal" evidence="6">
    <location>
        <begin position="61"/>
        <end position="186"/>
    </location>
</feature>
<dbReference type="Proteomes" id="UP000266272">
    <property type="component" value="Unassembled WGS sequence"/>
</dbReference>
<dbReference type="GO" id="GO:0005886">
    <property type="term" value="C:plasma membrane"/>
    <property type="evidence" value="ECO:0007669"/>
    <property type="project" value="TreeGrafter"/>
</dbReference>
<dbReference type="PANTHER" id="PTHR23112:SF37">
    <property type="entry name" value="G PROTEIN-COUPLED RECEPTOR GPR1"/>
    <property type="match status" value="1"/>
</dbReference>
<evidence type="ECO:0000256" key="1">
    <source>
        <dbReference type="ARBA" id="ARBA00004141"/>
    </source>
</evidence>
<feature type="transmembrane region" description="Helical" evidence="5">
    <location>
        <begin position="382"/>
        <end position="403"/>
    </location>
</feature>
<dbReference type="OrthoDB" id="5368598at2759"/>
<dbReference type="AlphaFoldDB" id="A0A395NB02"/>
<keyword evidence="4 5" id="KW-0472">Membrane</keyword>
<dbReference type="STRING" id="490622.A0A395NB02"/>
<comment type="caution">
    <text evidence="8">The sequence shown here is derived from an EMBL/GenBank/DDBJ whole genome shotgun (WGS) entry which is preliminary data.</text>
</comment>
<accession>A0A395NB02</accession>
<evidence type="ECO:0000256" key="3">
    <source>
        <dbReference type="ARBA" id="ARBA00022989"/>
    </source>
</evidence>
<feature type="domain" description="G protein-coupled receptor GPR1/2/3 C-terminal" evidence="7">
    <location>
        <begin position="339"/>
        <end position="409"/>
    </location>
</feature>
<dbReference type="PANTHER" id="PTHR23112">
    <property type="entry name" value="G PROTEIN-COUPLED RECEPTOR 157-RELATED"/>
    <property type="match status" value="1"/>
</dbReference>
<dbReference type="Pfam" id="PF11710">
    <property type="entry name" value="Git3"/>
    <property type="match status" value="1"/>
</dbReference>
<keyword evidence="2 5" id="KW-0812">Transmembrane</keyword>
<dbReference type="EMBL" id="PXOA01000726">
    <property type="protein sequence ID" value="RFU73007.1"/>
    <property type="molecule type" value="Genomic_DNA"/>
</dbReference>
<name>A0A395NB02_TRIAR</name>
<gene>
    <name evidence="8" type="ORF">TARUN_9251</name>
</gene>
<evidence type="ECO:0000313" key="8">
    <source>
        <dbReference type="EMBL" id="RFU73007.1"/>
    </source>
</evidence>
<dbReference type="InterPro" id="IPR023041">
    <property type="entry name" value="Glucose_rcpt_Git3-like_N"/>
</dbReference>
<evidence type="ECO:0000259" key="7">
    <source>
        <dbReference type="Pfam" id="PF11970"/>
    </source>
</evidence>
<sequence length="487" mass="54295">MGAMPDLWLGLQSPPLTVAGRAAEPMQPNEIKSPSHLIVLKAISLAFGAVSLLSASVTLYCLIILLILGDFMKSLWFVIFPIQSFASGNEDPSYAFCQASGYGLALGIEAADCAVFLIAIHFAMSIFRRQQSRSGCGLEPYRFYVYAFWVGFPILMASLIFVDCNRGYGNFGQYCYVPNRPTWCRLPASSGSNLAGSLPSEWHLDRLGDVAIPTVDTLNQGPADIHVTATPQPEAMQAPLPAHTRVRNHEPQSDLQTKARSLTCQSAAQFLWEICSGMVKSLGRLRPSTTSTYVQNKLCHNQSQPNGKGEGEVISASMSSSAYISSGSNPETNTSIEQAHQRIRRQLRLLFVYPLVYLTIWVCPFILHLVRLRTDIKDPFPLLVLTMLSLCAAGSVDSAIFMARERPWRFVHAGFWKSLCRRLHISWRTSAQFQGLSREEMIANAMMAHERRQEEVALESIERRATAERSARGRRKVAENWWDLADE</sequence>
<feature type="transmembrane region" description="Helical" evidence="5">
    <location>
        <begin position="38"/>
        <end position="68"/>
    </location>
</feature>
<dbReference type="InterPro" id="IPR022596">
    <property type="entry name" value="GPR1/2/3_C"/>
</dbReference>
<organism evidence="8 9">
    <name type="scientific">Trichoderma arundinaceum</name>
    <dbReference type="NCBI Taxonomy" id="490622"/>
    <lineage>
        <taxon>Eukaryota</taxon>
        <taxon>Fungi</taxon>
        <taxon>Dikarya</taxon>
        <taxon>Ascomycota</taxon>
        <taxon>Pezizomycotina</taxon>
        <taxon>Sordariomycetes</taxon>
        <taxon>Hypocreomycetidae</taxon>
        <taxon>Hypocreales</taxon>
        <taxon>Hypocreaceae</taxon>
        <taxon>Trichoderma</taxon>
    </lineage>
</organism>
<feature type="transmembrane region" description="Helical" evidence="5">
    <location>
        <begin position="350"/>
        <end position="370"/>
    </location>
</feature>
<keyword evidence="3 5" id="KW-1133">Transmembrane helix</keyword>
<protein>
    <submittedName>
        <fullName evidence="8">Plasma membrane g-coupled receptor</fullName>
    </submittedName>
</protein>
<proteinExistence type="predicted"/>
<comment type="subcellular location">
    <subcellularLocation>
        <location evidence="1">Membrane</location>
        <topology evidence="1">Multi-pass membrane protein</topology>
    </subcellularLocation>
</comment>
<dbReference type="Pfam" id="PF11970">
    <property type="entry name" value="GPR_Gpa2_C"/>
    <property type="match status" value="1"/>
</dbReference>
<evidence type="ECO:0000256" key="2">
    <source>
        <dbReference type="ARBA" id="ARBA00022692"/>
    </source>
</evidence>
<feature type="transmembrane region" description="Helical" evidence="5">
    <location>
        <begin position="102"/>
        <end position="123"/>
    </location>
</feature>
<dbReference type="GO" id="GO:0007189">
    <property type="term" value="P:adenylate cyclase-activating G protein-coupled receptor signaling pathway"/>
    <property type="evidence" value="ECO:0007669"/>
    <property type="project" value="TreeGrafter"/>
</dbReference>
<evidence type="ECO:0000256" key="4">
    <source>
        <dbReference type="ARBA" id="ARBA00023136"/>
    </source>
</evidence>
<keyword evidence="9" id="KW-1185">Reference proteome</keyword>
<keyword evidence="8" id="KW-0675">Receptor</keyword>
<evidence type="ECO:0000256" key="5">
    <source>
        <dbReference type="SAM" id="Phobius"/>
    </source>
</evidence>
<reference evidence="8 9" key="1">
    <citation type="journal article" date="2018" name="PLoS Pathog.">
        <title>Evolution of structural diversity of trichothecenes, a family of toxins produced by plant pathogenic and entomopathogenic fungi.</title>
        <authorList>
            <person name="Proctor R.H."/>
            <person name="McCormick S.P."/>
            <person name="Kim H.S."/>
            <person name="Cardoza R.E."/>
            <person name="Stanley A.M."/>
            <person name="Lindo L."/>
            <person name="Kelly A."/>
            <person name="Brown D.W."/>
            <person name="Lee T."/>
            <person name="Vaughan M.M."/>
            <person name="Alexander N.J."/>
            <person name="Busman M."/>
            <person name="Gutierrez S."/>
        </authorList>
    </citation>
    <scope>NUCLEOTIDE SEQUENCE [LARGE SCALE GENOMIC DNA]</scope>
    <source>
        <strain evidence="8 9">IBT 40837</strain>
    </source>
</reference>
<feature type="transmembrane region" description="Helical" evidence="5">
    <location>
        <begin position="143"/>
        <end position="162"/>
    </location>
</feature>
<evidence type="ECO:0000313" key="9">
    <source>
        <dbReference type="Proteomes" id="UP000266272"/>
    </source>
</evidence>